<dbReference type="Pfam" id="PF03151">
    <property type="entry name" value="TPT"/>
    <property type="match status" value="1"/>
</dbReference>
<dbReference type="AlphaFoldDB" id="A0A7S1UKG6"/>
<evidence type="ECO:0000313" key="8">
    <source>
        <dbReference type="EMBL" id="CAD9271024.1"/>
    </source>
</evidence>
<name>A0A7S1UKG6_9STRA</name>
<feature type="region of interest" description="Disordered" evidence="5">
    <location>
        <begin position="1"/>
        <end position="54"/>
    </location>
</feature>
<reference evidence="8" key="1">
    <citation type="submission" date="2021-01" db="EMBL/GenBank/DDBJ databases">
        <authorList>
            <person name="Corre E."/>
            <person name="Pelletier E."/>
            <person name="Niang G."/>
            <person name="Scheremetjew M."/>
            <person name="Finn R."/>
            <person name="Kale V."/>
            <person name="Holt S."/>
            <person name="Cochrane G."/>
            <person name="Meng A."/>
            <person name="Brown T."/>
            <person name="Cohen L."/>
        </authorList>
    </citation>
    <scope>NUCLEOTIDE SEQUENCE</scope>
    <source>
        <strain evidence="8">CCMP2877</strain>
    </source>
</reference>
<feature type="transmembrane region" description="Helical" evidence="6">
    <location>
        <begin position="326"/>
        <end position="347"/>
    </location>
</feature>
<keyword evidence="3 6" id="KW-1133">Transmembrane helix</keyword>
<keyword evidence="2 6" id="KW-0812">Transmembrane</keyword>
<comment type="subcellular location">
    <subcellularLocation>
        <location evidence="1">Membrane</location>
        <topology evidence="1">Multi-pass membrane protein</topology>
    </subcellularLocation>
</comment>
<evidence type="ECO:0000256" key="1">
    <source>
        <dbReference type="ARBA" id="ARBA00004141"/>
    </source>
</evidence>
<dbReference type="PANTHER" id="PTHR11132">
    <property type="entry name" value="SOLUTE CARRIER FAMILY 35"/>
    <property type="match status" value="1"/>
</dbReference>
<feature type="transmembrane region" description="Helical" evidence="6">
    <location>
        <begin position="272"/>
        <end position="292"/>
    </location>
</feature>
<feature type="transmembrane region" description="Helical" evidence="6">
    <location>
        <begin position="234"/>
        <end position="252"/>
    </location>
</feature>
<feature type="transmembrane region" description="Helical" evidence="6">
    <location>
        <begin position="299"/>
        <end position="320"/>
    </location>
</feature>
<accession>A0A7S1UKG6</accession>
<keyword evidence="4 6" id="KW-0472">Membrane</keyword>
<dbReference type="InterPro" id="IPR004853">
    <property type="entry name" value="Sugar_P_trans_dom"/>
</dbReference>
<evidence type="ECO:0000256" key="6">
    <source>
        <dbReference type="SAM" id="Phobius"/>
    </source>
</evidence>
<feature type="transmembrane region" description="Helical" evidence="6">
    <location>
        <begin position="133"/>
        <end position="155"/>
    </location>
</feature>
<evidence type="ECO:0000256" key="5">
    <source>
        <dbReference type="SAM" id="MobiDB-lite"/>
    </source>
</evidence>
<evidence type="ECO:0000256" key="4">
    <source>
        <dbReference type="ARBA" id="ARBA00023136"/>
    </source>
</evidence>
<proteinExistence type="predicted"/>
<evidence type="ECO:0000256" key="3">
    <source>
        <dbReference type="ARBA" id="ARBA00022989"/>
    </source>
</evidence>
<dbReference type="EMBL" id="HBGJ01046809">
    <property type="protein sequence ID" value="CAD9271024.1"/>
    <property type="molecule type" value="Transcribed_RNA"/>
</dbReference>
<sequence length="352" mass="38099">MSARSHALPSGTLSPHLRSHVAPPLAHEGHDAESPPTVKPASVAAASGSGQSKPSKWKQLASALFYAITSLVITSANKIVLTSHGFPSSSFLAMSQFAITCVALKTCEFLGYIKLAPLSVGTFRQIAPITALFLVDVLCGLAGTKFISLPMFAVLRRFSIPMTMLLEKFRGQSNPTFYIQSSVWGMVIGAVIAAVDDLAFNFIGYLFVFTNNFATAARGVYIKSLTTEQRTSKMDLLYYNALFSLVVMLFLLPMIEDVGACINTELWNSPSFLLHFLFASGLGPVLQYSIYLCTQFNSALTTTVVGCIKNAAVVYIGFVIGGDYVYSLWNFIGINLSIVASVVYVHATFSRS</sequence>
<protein>
    <recommendedName>
        <fullName evidence="7">Sugar phosphate transporter domain-containing protein</fullName>
    </recommendedName>
</protein>
<feature type="compositionally biased region" description="Low complexity" evidence="5">
    <location>
        <begin position="41"/>
        <end position="52"/>
    </location>
</feature>
<organism evidence="8">
    <name type="scientific">Phaeomonas parva</name>
    <dbReference type="NCBI Taxonomy" id="124430"/>
    <lineage>
        <taxon>Eukaryota</taxon>
        <taxon>Sar</taxon>
        <taxon>Stramenopiles</taxon>
        <taxon>Ochrophyta</taxon>
        <taxon>Pinguiophyceae</taxon>
        <taxon>Pinguiochrysidales</taxon>
        <taxon>Pinguiochrysidaceae</taxon>
        <taxon>Phaeomonas</taxon>
    </lineage>
</organism>
<evidence type="ECO:0000256" key="2">
    <source>
        <dbReference type="ARBA" id="ARBA00022692"/>
    </source>
</evidence>
<evidence type="ECO:0000259" key="7">
    <source>
        <dbReference type="Pfam" id="PF03151"/>
    </source>
</evidence>
<dbReference type="GO" id="GO:0016020">
    <property type="term" value="C:membrane"/>
    <property type="evidence" value="ECO:0007669"/>
    <property type="project" value="UniProtKB-SubCell"/>
</dbReference>
<dbReference type="InterPro" id="IPR050186">
    <property type="entry name" value="TPT_transporter"/>
</dbReference>
<feature type="domain" description="Sugar phosphate transporter" evidence="7">
    <location>
        <begin position="68"/>
        <end position="344"/>
    </location>
</feature>
<gene>
    <name evidence="8" type="ORF">PPAR1163_LOCUS29463</name>
</gene>